<reference evidence="3" key="1">
    <citation type="submission" date="2023-03" db="EMBL/GenBank/DDBJ databases">
        <title>Electrophorus voltai genome.</title>
        <authorList>
            <person name="Bian C."/>
        </authorList>
    </citation>
    <scope>NUCLEOTIDE SEQUENCE</scope>
    <source>
        <strain evidence="3">CB-2022</strain>
        <tissue evidence="3">Muscle</tissue>
    </source>
</reference>
<keyword evidence="2" id="KW-0464">Manganese</keyword>
<sequence>MKLKQRVVVICGALLLLGLAKVFLLDGGEGSAASRRDLRAFRKMEASLPLAKGARLTHTLQSPWEVAAQWVGPREVYPEDTPELAAVLNALASARVERADVGYKGTQLKALLVLDGGQKVVFKPRRYSRDYVVEGEPYAGYDRHNAEIAAFHLDRILGFRRAPLVVGRHMNLRTEIKPVATDQLLSTFLMHGQSYSVTSLLSPSYLLSLSLPLCE</sequence>
<accession>A0AAD8ZA29</accession>
<proteinExistence type="predicted"/>
<dbReference type="InterPro" id="IPR024869">
    <property type="entry name" value="FAM20"/>
</dbReference>
<keyword evidence="2" id="KW-0479">Metal-binding</keyword>
<dbReference type="EMBL" id="JAROKS010000015">
    <property type="protein sequence ID" value="KAK1795853.1"/>
    <property type="molecule type" value="Genomic_DNA"/>
</dbReference>
<evidence type="ECO:0000256" key="2">
    <source>
        <dbReference type="PIRSR" id="PIRSR624869-3"/>
    </source>
</evidence>
<feature type="binding site" evidence="1">
    <location>
        <position position="123"/>
    </location>
    <ligand>
        <name>ATP</name>
        <dbReference type="ChEBI" id="CHEBI:30616"/>
    </ligand>
</feature>
<feature type="binding site" evidence="2">
    <location>
        <position position="142"/>
    </location>
    <ligand>
        <name>Mn(2+)</name>
        <dbReference type="ChEBI" id="CHEBI:29035"/>
    </ligand>
</feature>
<evidence type="ECO:0008006" key="5">
    <source>
        <dbReference type="Google" id="ProtNLM"/>
    </source>
</evidence>
<evidence type="ECO:0000256" key="1">
    <source>
        <dbReference type="PIRSR" id="PIRSR624869-2"/>
    </source>
</evidence>
<keyword evidence="4" id="KW-1185">Reference proteome</keyword>
<dbReference type="PANTHER" id="PTHR12450">
    <property type="entry name" value="DENTIN MATRIX PROTEIN 4 PROTEIN FAM20"/>
    <property type="match status" value="1"/>
</dbReference>
<dbReference type="GO" id="GO:0016773">
    <property type="term" value="F:phosphotransferase activity, alcohol group as acceptor"/>
    <property type="evidence" value="ECO:0007669"/>
    <property type="project" value="TreeGrafter"/>
</dbReference>
<dbReference type="AlphaFoldDB" id="A0AAD8ZA29"/>
<feature type="non-terminal residue" evidence="3">
    <location>
        <position position="215"/>
    </location>
</feature>
<comment type="caution">
    <text evidence="3">The sequence shown here is derived from an EMBL/GenBank/DDBJ whole genome shotgun (WGS) entry which is preliminary data.</text>
</comment>
<name>A0AAD8ZA29_9TELE</name>
<protein>
    <recommendedName>
        <fullName evidence="5">Glycosaminoglycan xylosylkinase</fullName>
    </recommendedName>
</protein>
<evidence type="ECO:0000313" key="3">
    <source>
        <dbReference type="EMBL" id="KAK1795853.1"/>
    </source>
</evidence>
<dbReference type="Proteomes" id="UP001239994">
    <property type="component" value="Unassembled WGS sequence"/>
</dbReference>
<feature type="binding site" evidence="1">
    <location>
        <position position="107"/>
    </location>
    <ligand>
        <name>ATP</name>
        <dbReference type="ChEBI" id="CHEBI:30616"/>
    </ligand>
</feature>
<gene>
    <name evidence="3" type="ORF">P4O66_008966</name>
</gene>
<dbReference type="GO" id="GO:0005524">
    <property type="term" value="F:ATP binding"/>
    <property type="evidence" value="ECO:0007669"/>
    <property type="project" value="UniProtKB-KW"/>
</dbReference>
<evidence type="ECO:0000313" key="4">
    <source>
        <dbReference type="Proteomes" id="UP001239994"/>
    </source>
</evidence>
<dbReference type="GO" id="GO:0030166">
    <property type="term" value="P:proteoglycan biosynthetic process"/>
    <property type="evidence" value="ECO:0007669"/>
    <property type="project" value="TreeGrafter"/>
</dbReference>
<comment type="cofactor">
    <cofactor evidence="2">
        <name>Mn(2+)</name>
        <dbReference type="ChEBI" id="CHEBI:29035"/>
    </cofactor>
</comment>
<organism evidence="3 4">
    <name type="scientific">Electrophorus voltai</name>
    <dbReference type="NCBI Taxonomy" id="2609070"/>
    <lineage>
        <taxon>Eukaryota</taxon>
        <taxon>Metazoa</taxon>
        <taxon>Chordata</taxon>
        <taxon>Craniata</taxon>
        <taxon>Vertebrata</taxon>
        <taxon>Euteleostomi</taxon>
        <taxon>Actinopterygii</taxon>
        <taxon>Neopterygii</taxon>
        <taxon>Teleostei</taxon>
        <taxon>Ostariophysi</taxon>
        <taxon>Gymnotiformes</taxon>
        <taxon>Gymnotoidei</taxon>
        <taxon>Gymnotidae</taxon>
        <taxon>Electrophorus</taxon>
    </lineage>
</organism>
<keyword evidence="1" id="KW-0547">Nucleotide-binding</keyword>
<dbReference type="GO" id="GO:0046872">
    <property type="term" value="F:metal ion binding"/>
    <property type="evidence" value="ECO:0007669"/>
    <property type="project" value="UniProtKB-KW"/>
</dbReference>
<dbReference type="PANTHER" id="PTHR12450:SF14">
    <property type="entry name" value="GLYCOSAMINOGLYCAN XYLOSYLKINASE"/>
    <property type="match status" value="1"/>
</dbReference>
<dbReference type="GO" id="GO:0005794">
    <property type="term" value="C:Golgi apparatus"/>
    <property type="evidence" value="ECO:0007669"/>
    <property type="project" value="TreeGrafter"/>
</dbReference>
<keyword evidence="1" id="KW-0067">ATP-binding</keyword>